<protein>
    <submittedName>
        <fullName evidence="2">Uncharacterized protein</fullName>
    </submittedName>
</protein>
<evidence type="ECO:0000313" key="2">
    <source>
        <dbReference type="EMBL" id="KWZ79993.1"/>
    </source>
</evidence>
<dbReference type="Proteomes" id="UP000070376">
    <property type="component" value="Unassembled WGS sequence"/>
</dbReference>
<reference evidence="3" key="2">
    <citation type="submission" date="2015-01" db="EMBL/GenBank/DDBJ databases">
        <title>Comparative genome analysis of Bacillus coagulans HM-08, Clostridium butyricum HM-68, Bacillus subtilis HM-66 and Bacillus paralicheniformis BL-09.</title>
        <authorList>
            <person name="Zhang H."/>
        </authorList>
    </citation>
    <scope>NUCLEOTIDE SEQUENCE [LARGE SCALE GENOMIC DNA]</scope>
    <source>
        <strain evidence="3">HM-08</strain>
    </source>
</reference>
<dbReference type="EMBL" id="CP010525">
    <property type="protein sequence ID" value="AJO24932.1"/>
    <property type="molecule type" value="Genomic_DNA"/>
</dbReference>
<reference evidence="2" key="4">
    <citation type="submission" date="2016-01" db="EMBL/GenBank/DDBJ databases">
        <authorList>
            <person name="Oliw E.H."/>
        </authorList>
    </citation>
    <scope>NUCLEOTIDE SEQUENCE [LARGE SCALE GENOMIC DNA]</scope>
    <source>
        <strain evidence="2">GED7749B</strain>
    </source>
</reference>
<dbReference type="EMBL" id="LRPN01000103">
    <property type="protein sequence ID" value="KWZ79993.1"/>
    <property type="molecule type" value="Genomic_DNA"/>
</dbReference>
<dbReference type="STRING" id="1398.AB434_1236"/>
<dbReference type="InterPro" id="IPR019644">
    <property type="entry name" value="DUF2508"/>
</dbReference>
<sequence>MFSKKQKLRKEYDALLLDLVTNVKNEWVQQNALQHLSFEFNEELYYRTKVAEAKYVFLFREVKRRNIRLQ</sequence>
<gene>
    <name evidence="2" type="ORF">HMPREF3213_02389</name>
    <name evidence="1" type="ORF">SB48_HM08orf06523</name>
</gene>
<reference evidence="1" key="1">
    <citation type="submission" date="2015-01" db="EMBL/GenBank/DDBJ databases">
        <title>Comparative genome analysis of Bacillus coagulans HM-08, Clostridium butyricum HM-68, Bacillus subtilis HM-66 and Bacillus licheniformis BL-09.</title>
        <authorList>
            <person name="Zhang H."/>
        </authorList>
    </citation>
    <scope>NUCLEOTIDE SEQUENCE [LARGE SCALE GENOMIC DNA]</scope>
    <source>
        <strain evidence="1">HM-08</strain>
    </source>
</reference>
<dbReference type="GeneID" id="93257941"/>
<dbReference type="RefSeq" id="WP_014096534.1">
    <property type="nucleotide sequence ID" value="NZ_CP010525.1"/>
</dbReference>
<organism evidence="2 4">
    <name type="scientific">Heyndrickxia coagulans</name>
    <name type="common">Weizmannia coagulans</name>
    <dbReference type="NCBI Taxonomy" id="1398"/>
    <lineage>
        <taxon>Bacteria</taxon>
        <taxon>Bacillati</taxon>
        <taxon>Bacillota</taxon>
        <taxon>Bacilli</taxon>
        <taxon>Bacillales</taxon>
        <taxon>Bacillaceae</taxon>
        <taxon>Heyndrickxia</taxon>
    </lineage>
</organism>
<keyword evidence="3" id="KW-1185">Reference proteome</keyword>
<evidence type="ECO:0000313" key="1">
    <source>
        <dbReference type="EMBL" id="AJO24932.1"/>
    </source>
</evidence>
<dbReference type="Pfam" id="PF10704">
    <property type="entry name" value="DUF2508"/>
    <property type="match status" value="1"/>
</dbReference>
<evidence type="ECO:0000313" key="4">
    <source>
        <dbReference type="Proteomes" id="UP000070376"/>
    </source>
</evidence>
<evidence type="ECO:0000313" key="3">
    <source>
        <dbReference type="Proteomes" id="UP000032024"/>
    </source>
</evidence>
<proteinExistence type="predicted"/>
<dbReference type="Proteomes" id="UP000032024">
    <property type="component" value="Chromosome"/>
</dbReference>
<dbReference type="PATRIC" id="fig|1398.18.peg.4108"/>
<dbReference type="AlphaFoldDB" id="A0A0C5CU15"/>
<name>A0A0C5CU15_HEYCO</name>
<reference evidence="4" key="3">
    <citation type="submission" date="2016-01" db="EMBL/GenBank/DDBJ databases">
        <authorList>
            <person name="Mitreva M."/>
            <person name="Pepin K.H."/>
            <person name="Mihindukulasuriya K.A."/>
            <person name="Fulton R."/>
            <person name="Fronick C."/>
            <person name="O'Laughlin M."/>
            <person name="Miner T."/>
            <person name="Herter B."/>
            <person name="Rosa B.A."/>
            <person name="Cordes M."/>
            <person name="Tomlinson C."/>
            <person name="Wollam A."/>
            <person name="Palsikar V.B."/>
            <person name="Mardis E.R."/>
            <person name="Wilson R.K."/>
        </authorList>
    </citation>
    <scope>NUCLEOTIDE SEQUENCE [LARGE SCALE GENOMIC DNA]</scope>
    <source>
        <strain evidence="4">GED7749B</strain>
    </source>
</reference>
<accession>A0A0C5CU15</accession>